<reference evidence="1" key="1">
    <citation type="submission" date="2014-09" db="EMBL/GenBank/DDBJ databases">
        <title>Genome sequence of the luminous mushroom Mycena chlorophos for searching fungal bioluminescence genes.</title>
        <authorList>
            <person name="Tanaka Y."/>
            <person name="Kasuga D."/>
            <person name="Oba Y."/>
            <person name="Hase S."/>
            <person name="Sato K."/>
            <person name="Oba Y."/>
            <person name="Sakakibara Y."/>
        </authorList>
    </citation>
    <scope>NUCLEOTIDE SEQUENCE</scope>
</reference>
<keyword evidence="2" id="KW-1185">Reference proteome</keyword>
<sequence>MGVLSSVLVRYDRDLPAYKDTNITAHAYANLPAEGTGTGTRVPAELVQEILEWVVFPDPKELGTLLLVARMIKEWLEPLRFRVVRLDKSRRAHFFMETIRTKEHIARGVHHIFLPSLDDDNGTFWPIDDVLDALGRCPNIRGIALSFAFNGPVMLPSLATIAPRRLAATLFELFEKPNQIDPSHPALAHVTHLWLFDGYERDEDDSPSVSLAIILGHVCKAATSLPSLTHLELSIFDCTVLAEIQPQLQELVGGALHLQCLLLRIPESIEVFGMDVADVATTFQFTDARIVLLRNTLYADSYAEFWEHWEESALGFDDLWTLADDFIAAKRNNFAPADEFWMENWWEGASQDGHGQVVL</sequence>
<evidence type="ECO:0008006" key="3">
    <source>
        <dbReference type="Google" id="ProtNLM"/>
    </source>
</evidence>
<organism evidence="1 2">
    <name type="scientific">Mycena chlorophos</name>
    <name type="common">Agaric fungus</name>
    <name type="synonym">Agaricus chlorophos</name>
    <dbReference type="NCBI Taxonomy" id="658473"/>
    <lineage>
        <taxon>Eukaryota</taxon>
        <taxon>Fungi</taxon>
        <taxon>Dikarya</taxon>
        <taxon>Basidiomycota</taxon>
        <taxon>Agaricomycotina</taxon>
        <taxon>Agaricomycetes</taxon>
        <taxon>Agaricomycetidae</taxon>
        <taxon>Agaricales</taxon>
        <taxon>Marasmiineae</taxon>
        <taxon>Mycenaceae</taxon>
        <taxon>Mycena</taxon>
    </lineage>
</organism>
<gene>
    <name evidence="1" type="ORF">MCHLO_00001</name>
</gene>
<evidence type="ECO:0000313" key="2">
    <source>
        <dbReference type="Proteomes" id="UP000815677"/>
    </source>
</evidence>
<proteinExistence type="predicted"/>
<accession>A0ABQ0KUJ1</accession>
<dbReference type="EMBL" id="DF837680">
    <property type="protein sequence ID" value="GAT42282.1"/>
    <property type="molecule type" value="Genomic_DNA"/>
</dbReference>
<evidence type="ECO:0000313" key="1">
    <source>
        <dbReference type="EMBL" id="GAT42282.1"/>
    </source>
</evidence>
<protein>
    <recommendedName>
        <fullName evidence="3">F-box domain-containing protein</fullName>
    </recommendedName>
</protein>
<name>A0ABQ0KUJ1_MYCCL</name>
<dbReference type="Proteomes" id="UP000815677">
    <property type="component" value="Unassembled WGS sequence"/>
</dbReference>